<dbReference type="InterPro" id="IPR036388">
    <property type="entry name" value="WH-like_DNA-bd_sf"/>
</dbReference>
<dbReference type="Proteomes" id="UP001645859">
    <property type="component" value="Unassembled WGS sequence"/>
</dbReference>
<reference evidence="2 3" key="1">
    <citation type="submission" date="2018-09" db="EMBL/GenBank/DDBJ databases">
        <title>Comparative genomics of Leucobacter spp.</title>
        <authorList>
            <person name="Reis A.C."/>
            <person name="Kolvenbach B.A."/>
            <person name="Corvini P.F.X."/>
            <person name="Nunes O.C."/>
        </authorList>
    </citation>
    <scope>NUCLEOTIDE SEQUENCE [LARGE SCALE GENOMIC DNA]</scope>
    <source>
        <strain evidence="2 3">TAN 31504</strain>
    </source>
</reference>
<dbReference type="EMBL" id="QYAC01000005">
    <property type="protein sequence ID" value="MBL3679624.1"/>
    <property type="molecule type" value="Genomic_DNA"/>
</dbReference>
<evidence type="ECO:0000256" key="1">
    <source>
        <dbReference type="SAM" id="MobiDB-lite"/>
    </source>
</evidence>
<dbReference type="SUPFAM" id="SSF46785">
    <property type="entry name" value="Winged helix' DNA-binding domain"/>
    <property type="match status" value="1"/>
</dbReference>
<evidence type="ECO:0008006" key="4">
    <source>
        <dbReference type="Google" id="ProtNLM"/>
    </source>
</evidence>
<evidence type="ECO:0000313" key="3">
    <source>
        <dbReference type="Proteomes" id="UP001645859"/>
    </source>
</evidence>
<proteinExistence type="predicted"/>
<comment type="caution">
    <text evidence="2">The sequence shown here is derived from an EMBL/GenBank/DDBJ whole genome shotgun (WGS) entry which is preliminary data.</text>
</comment>
<dbReference type="RefSeq" id="WP_202344910.1">
    <property type="nucleotide sequence ID" value="NZ_BAAAPI010000014.1"/>
</dbReference>
<protein>
    <recommendedName>
        <fullName evidence="4">MarR family transcriptional regulator</fullName>
    </recommendedName>
</protein>
<keyword evidence="3" id="KW-1185">Reference proteome</keyword>
<evidence type="ECO:0000313" key="2">
    <source>
        <dbReference type="EMBL" id="MBL3679624.1"/>
    </source>
</evidence>
<dbReference type="Gene3D" id="1.10.10.10">
    <property type="entry name" value="Winged helix-like DNA-binding domain superfamily/Winged helix DNA-binding domain"/>
    <property type="match status" value="1"/>
</dbReference>
<feature type="compositionally biased region" description="Basic and acidic residues" evidence="1">
    <location>
        <begin position="161"/>
        <end position="172"/>
    </location>
</feature>
<name>A0ABS1SGF1_9MICO</name>
<sequence length="271" mass="29199">MTNSHDFSETAATPTAPERSLRYWLKAADALVSQEHAQRFGAEGATRRDLRILTAIAEPDSVPTELRARLDRGGKRVFALAERGWITRSGGGWQLTAEGAAAQVRLAAAAQDTRDRVTGAVSPEDLATTRATLEAIAREFGWTEDTRLPRRGHRHPQGFRGRGERGHFGGEHHRGHAPRPGHCGHSADARGWAGERPAYDAHAEHRTGRGHGTGHGTAHDWDHGADRGFSGRGEGYGYGRGRGAGRGAGRIAFERGYSAGFVAGHRGSDAR</sequence>
<gene>
    <name evidence="2" type="ORF">D3230_10025</name>
</gene>
<accession>A0ABS1SGF1</accession>
<organism evidence="2 3">
    <name type="scientific">Leucobacter chromiireducens subsp. solipictus</name>
    <dbReference type="NCBI Taxonomy" id="398235"/>
    <lineage>
        <taxon>Bacteria</taxon>
        <taxon>Bacillati</taxon>
        <taxon>Actinomycetota</taxon>
        <taxon>Actinomycetes</taxon>
        <taxon>Micrococcales</taxon>
        <taxon>Microbacteriaceae</taxon>
        <taxon>Leucobacter</taxon>
    </lineage>
</organism>
<dbReference type="InterPro" id="IPR036390">
    <property type="entry name" value="WH_DNA-bd_sf"/>
</dbReference>
<feature type="region of interest" description="Disordered" evidence="1">
    <location>
        <begin position="147"/>
        <end position="185"/>
    </location>
</feature>